<dbReference type="Proteomes" id="UP000289718">
    <property type="component" value="Unassembled WGS sequence"/>
</dbReference>
<dbReference type="Gene3D" id="1.10.287.130">
    <property type="match status" value="1"/>
</dbReference>
<dbReference type="PRINTS" id="PR00344">
    <property type="entry name" value="BCTRLSENSOR"/>
</dbReference>
<dbReference type="InterPro" id="IPR036890">
    <property type="entry name" value="HATPase_C_sf"/>
</dbReference>
<dbReference type="InterPro" id="IPR036097">
    <property type="entry name" value="HisK_dim/P_sf"/>
</dbReference>
<dbReference type="PANTHER" id="PTHR43065:SF42">
    <property type="entry name" value="TWO-COMPONENT SENSOR PPRA"/>
    <property type="match status" value="1"/>
</dbReference>
<feature type="transmembrane region" description="Helical" evidence="4">
    <location>
        <begin position="20"/>
        <end position="39"/>
    </location>
</feature>
<keyword evidence="3" id="KW-0597">Phosphoprotein</keyword>
<dbReference type="InterPro" id="IPR005467">
    <property type="entry name" value="His_kinase_dom"/>
</dbReference>
<evidence type="ECO:0000256" key="3">
    <source>
        <dbReference type="ARBA" id="ARBA00022553"/>
    </source>
</evidence>
<dbReference type="OrthoDB" id="5349301at2"/>
<comment type="caution">
    <text evidence="6">The sequence shown here is derived from an EMBL/GenBank/DDBJ whole genome shotgun (WGS) entry which is preliminary data.</text>
</comment>
<keyword evidence="4" id="KW-0812">Transmembrane</keyword>
<evidence type="ECO:0000256" key="2">
    <source>
        <dbReference type="ARBA" id="ARBA00012438"/>
    </source>
</evidence>
<evidence type="ECO:0000259" key="5">
    <source>
        <dbReference type="PROSITE" id="PS50109"/>
    </source>
</evidence>
<feature type="domain" description="Histidine kinase" evidence="5">
    <location>
        <begin position="388"/>
        <end position="607"/>
    </location>
</feature>
<dbReference type="SUPFAM" id="SSF55874">
    <property type="entry name" value="ATPase domain of HSP90 chaperone/DNA topoisomerase II/histidine kinase"/>
    <property type="match status" value="1"/>
</dbReference>
<feature type="transmembrane region" description="Helical" evidence="4">
    <location>
        <begin position="320"/>
        <end position="339"/>
    </location>
</feature>
<organism evidence="6 7">
    <name type="scientific">Halarcobacter mediterraneus</name>
    <dbReference type="NCBI Taxonomy" id="2023153"/>
    <lineage>
        <taxon>Bacteria</taxon>
        <taxon>Pseudomonadati</taxon>
        <taxon>Campylobacterota</taxon>
        <taxon>Epsilonproteobacteria</taxon>
        <taxon>Campylobacterales</taxon>
        <taxon>Arcobacteraceae</taxon>
        <taxon>Halarcobacter</taxon>
    </lineage>
</organism>
<reference evidence="6 7" key="1">
    <citation type="submission" date="2017-09" db="EMBL/GenBank/DDBJ databases">
        <title>Genomics of the genus Arcobacter.</title>
        <authorList>
            <person name="Perez-Cataluna A."/>
            <person name="Figueras M.J."/>
            <person name="Salas-Masso N."/>
        </authorList>
    </citation>
    <scope>NUCLEOTIDE SEQUENCE [LARGE SCALE GENOMIC DNA]</scope>
    <source>
        <strain evidence="6 7">F156-34</strain>
    </source>
</reference>
<gene>
    <name evidence="6" type="ORF">CP965_10080</name>
</gene>
<dbReference type="InterPro" id="IPR003661">
    <property type="entry name" value="HisK_dim/P_dom"/>
</dbReference>
<dbReference type="SUPFAM" id="SSF47384">
    <property type="entry name" value="Homodimeric domain of signal transducing histidine kinase"/>
    <property type="match status" value="1"/>
</dbReference>
<evidence type="ECO:0000313" key="6">
    <source>
        <dbReference type="EMBL" id="RXK12120.1"/>
    </source>
</evidence>
<evidence type="ECO:0000256" key="4">
    <source>
        <dbReference type="SAM" id="Phobius"/>
    </source>
</evidence>
<accession>A0A4Q1AUA3</accession>
<dbReference type="Pfam" id="PF02518">
    <property type="entry name" value="HATPase_c"/>
    <property type="match status" value="1"/>
</dbReference>
<sequence length="610" mass="71912">MLQLLYGTILKEYTMNKKIIFKFAMIYSLLSFLLLFLFYSNYKKTTEEYLQKKTTKHYLNYKSIYNRYKQIANIVFETEINTNEILSLYKNAYTSNKTQKMLIRGKLYNLLKDKYKQLKVYNLKQLHFHLPNNESFLRMHRPNIFGDNLSNIRLTVSIANKTKKYTHGFEEGRIFNGFRFVYPLNYNNIHIGSVEISFSVLALIDSIKENYDTNSNFLIRKDIVDKKVFKEEKSNYLQSPNKDFYFEKSVYNKYKPLSVHKDSVDYTNKILEGNSFSTFIEELNLIKTVIPIKNPISNQVVAALCICEEDFFIKDAKRNFFIFSSFSIIALTLIFYLFFMQKIANEKLKKTNKNLDRRIQLELKRNRKKDASILNQSKMASLAELLNNLAHQWRQPLNIISTSSSGLSLHKEMNNLDDKTFEMLTSSINEQTQFLSKTLDEFREFLNDTEEEKKTVIVQDRVNNALKIIEKTFEYEKIDIIKKFHEEDLYININVGDLIQVLLNVLNNSKEALIKNNKTSKKEVKIRIKKIIENKVLITIEDNAGGVKEEYKDKIFDPYFTTKHESIGTGISLYLCYELITTQCNGKIYFKNKKEGAKFYIELPLKEQKL</sequence>
<protein>
    <recommendedName>
        <fullName evidence="2">histidine kinase</fullName>
        <ecNumber evidence="2">2.7.13.3</ecNumber>
    </recommendedName>
</protein>
<keyword evidence="7" id="KW-1185">Reference proteome</keyword>
<dbReference type="CDD" id="cd00082">
    <property type="entry name" value="HisKA"/>
    <property type="match status" value="1"/>
</dbReference>
<dbReference type="InterPro" id="IPR029150">
    <property type="entry name" value="dCache_3"/>
</dbReference>
<evidence type="ECO:0000313" key="7">
    <source>
        <dbReference type="Proteomes" id="UP000289718"/>
    </source>
</evidence>
<proteinExistence type="predicted"/>
<dbReference type="PROSITE" id="PS50109">
    <property type="entry name" value="HIS_KIN"/>
    <property type="match status" value="1"/>
</dbReference>
<keyword evidence="4" id="KW-0472">Membrane</keyword>
<dbReference type="GO" id="GO:0000155">
    <property type="term" value="F:phosphorelay sensor kinase activity"/>
    <property type="evidence" value="ECO:0007669"/>
    <property type="project" value="InterPro"/>
</dbReference>
<dbReference type="AlphaFoldDB" id="A0A4Q1AUA3"/>
<comment type="catalytic activity">
    <reaction evidence="1">
        <text>ATP + protein L-histidine = ADP + protein N-phospho-L-histidine.</text>
        <dbReference type="EC" id="2.7.13.3"/>
    </reaction>
</comment>
<keyword evidence="4" id="KW-1133">Transmembrane helix</keyword>
<name>A0A4Q1AUA3_9BACT</name>
<dbReference type="InterPro" id="IPR003594">
    <property type="entry name" value="HATPase_dom"/>
</dbReference>
<dbReference type="Pfam" id="PF14827">
    <property type="entry name" value="dCache_3"/>
    <property type="match status" value="1"/>
</dbReference>
<dbReference type="Gene3D" id="3.30.565.10">
    <property type="entry name" value="Histidine kinase-like ATPase, C-terminal domain"/>
    <property type="match status" value="1"/>
</dbReference>
<evidence type="ECO:0000256" key="1">
    <source>
        <dbReference type="ARBA" id="ARBA00000085"/>
    </source>
</evidence>
<dbReference type="SMART" id="SM00387">
    <property type="entry name" value="HATPase_c"/>
    <property type="match status" value="1"/>
</dbReference>
<dbReference type="InterPro" id="IPR004358">
    <property type="entry name" value="Sig_transdc_His_kin-like_C"/>
</dbReference>
<dbReference type="EC" id="2.7.13.3" evidence="2"/>
<dbReference type="EMBL" id="NXIE01000004">
    <property type="protein sequence ID" value="RXK12120.1"/>
    <property type="molecule type" value="Genomic_DNA"/>
</dbReference>
<dbReference type="PANTHER" id="PTHR43065">
    <property type="entry name" value="SENSOR HISTIDINE KINASE"/>
    <property type="match status" value="1"/>
</dbReference>